<protein>
    <submittedName>
        <fullName evidence="2">Uncharacterized protein</fullName>
    </submittedName>
</protein>
<evidence type="ECO:0000313" key="3">
    <source>
        <dbReference type="Proteomes" id="UP001223072"/>
    </source>
</evidence>
<evidence type="ECO:0000313" key="2">
    <source>
        <dbReference type="EMBL" id="MDQ0933410.1"/>
    </source>
</evidence>
<keyword evidence="3" id="KW-1185">Reference proteome</keyword>
<comment type="caution">
    <text evidence="2">The sequence shown here is derived from an EMBL/GenBank/DDBJ whole genome shotgun (WGS) entry which is preliminary data.</text>
</comment>
<sequence length="56" mass="5754">MPRAPCPHRTSAARTLPDASRARPRTSPCRTAAGYATCRAVPVPAAQPSSAVVVPA</sequence>
<gene>
    <name evidence="2" type="ORF">QFZ49_003350</name>
</gene>
<feature type="region of interest" description="Disordered" evidence="1">
    <location>
        <begin position="1"/>
        <end position="29"/>
    </location>
</feature>
<dbReference type="Proteomes" id="UP001223072">
    <property type="component" value="Unassembled WGS sequence"/>
</dbReference>
<accession>A0ABU0RN63</accession>
<dbReference type="EMBL" id="JAUSZS010000004">
    <property type="protein sequence ID" value="MDQ0933410.1"/>
    <property type="molecule type" value="Genomic_DNA"/>
</dbReference>
<proteinExistence type="predicted"/>
<evidence type="ECO:0000256" key="1">
    <source>
        <dbReference type="SAM" id="MobiDB-lite"/>
    </source>
</evidence>
<name>A0ABU0RN63_9ACTN</name>
<organism evidence="2 3">
    <name type="scientific">Streptomyces turgidiscabies</name>
    <dbReference type="NCBI Taxonomy" id="85558"/>
    <lineage>
        <taxon>Bacteria</taxon>
        <taxon>Bacillati</taxon>
        <taxon>Actinomycetota</taxon>
        <taxon>Actinomycetes</taxon>
        <taxon>Kitasatosporales</taxon>
        <taxon>Streptomycetaceae</taxon>
        <taxon>Streptomyces</taxon>
    </lineage>
</organism>
<dbReference type="RefSeq" id="WP_307627220.1">
    <property type="nucleotide sequence ID" value="NZ_JAUSZS010000004.1"/>
</dbReference>
<reference evidence="2 3" key="1">
    <citation type="submission" date="2023-07" db="EMBL/GenBank/DDBJ databases">
        <title>Comparative genomics of wheat-associated soil bacteria to identify genetic determinants of phenazine resistance.</title>
        <authorList>
            <person name="Mouncey N."/>
        </authorList>
    </citation>
    <scope>NUCLEOTIDE SEQUENCE [LARGE SCALE GENOMIC DNA]</scope>
    <source>
        <strain evidence="2 3">W2I16</strain>
    </source>
</reference>